<accession>F6BF11</accession>
<dbReference type="Proteomes" id="UP000009227">
    <property type="component" value="Chromosome"/>
</dbReference>
<dbReference type="GeneID" id="10643025"/>
<keyword evidence="2" id="KW-1185">Reference proteome</keyword>
<protein>
    <submittedName>
        <fullName evidence="1">Uncharacterized protein</fullName>
    </submittedName>
</protein>
<dbReference type="HOGENOM" id="CLU_194236_0_0_2"/>
<proteinExistence type="predicted"/>
<name>F6BF11_METIK</name>
<evidence type="ECO:0000313" key="2">
    <source>
        <dbReference type="Proteomes" id="UP000009227"/>
    </source>
</evidence>
<dbReference type="EMBL" id="CP002737">
    <property type="protein sequence ID" value="AEF95747.1"/>
    <property type="molecule type" value="Genomic_DNA"/>
</dbReference>
<evidence type="ECO:0000313" key="1">
    <source>
        <dbReference type="EMBL" id="AEF95747.1"/>
    </source>
</evidence>
<dbReference type="KEGG" id="mig:Metig_0190"/>
<dbReference type="STRING" id="880724.Metig_0190"/>
<reference evidence="1 2" key="1">
    <citation type="submission" date="2011-05" db="EMBL/GenBank/DDBJ databases">
        <title>Complete sequence of Methanotorris igneus Kol 5.</title>
        <authorList>
            <consortium name="US DOE Joint Genome Institute"/>
            <person name="Lucas S."/>
            <person name="Han J."/>
            <person name="Lapidus A."/>
            <person name="Cheng J.-F."/>
            <person name="Goodwin L."/>
            <person name="Pitluck S."/>
            <person name="Peters L."/>
            <person name="Mikhailova N."/>
            <person name="Chertkov O."/>
            <person name="Han C."/>
            <person name="Tapia R."/>
            <person name="Land M."/>
            <person name="Hauser L."/>
            <person name="Kyrpides N."/>
            <person name="Ivanova N."/>
            <person name="Pagani I."/>
            <person name="Sieprawska-Lupa M."/>
            <person name="Whitman W."/>
            <person name="Woyke T."/>
        </authorList>
    </citation>
    <scope>NUCLEOTIDE SEQUENCE [LARGE SCALE GENOMIC DNA]</scope>
    <source>
        <strain evidence="2">DSM 5666 / JCM 11834 / Kol 5</strain>
    </source>
</reference>
<dbReference type="RefSeq" id="WP_013798356.1">
    <property type="nucleotide sequence ID" value="NC_015562.1"/>
</dbReference>
<organism evidence="2">
    <name type="scientific">Methanotorris igneus (strain DSM 5666 / JCM 11834 / Kol 5)</name>
    <dbReference type="NCBI Taxonomy" id="880724"/>
    <lineage>
        <taxon>Archaea</taxon>
        <taxon>Methanobacteriati</taxon>
        <taxon>Methanobacteriota</taxon>
        <taxon>Methanomada group</taxon>
        <taxon>Methanococci</taxon>
        <taxon>Methanococcales</taxon>
        <taxon>Methanocaldococcaceae</taxon>
        <taxon>Methanotorris</taxon>
    </lineage>
</organism>
<dbReference type="AlphaFoldDB" id="F6BF11"/>
<sequence length="61" mass="7183">MDEIDKKAIEMLLKAPFMTEEEMKNTVKILKQMARMKKNKGSIKEILDYWANQAYILSMEA</sequence>
<gene>
    <name evidence="1" type="ordered locus">Metig_0190</name>
</gene>
<dbReference type="OrthoDB" id="60119at2157"/>